<dbReference type="Proteomes" id="UP001214441">
    <property type="component" value="Unassembled WGS sequence"/>
</dbReference>
<organism evidence="1 2">
    <name type="scientific">Streptomyces iconiensis</name>
    <dbReference type="NCBI Taxonomy" id="1384038"/>
    <lineage>
        <taxon>Bacteria</taxon>
        <taxon>Bacillati</taxon>
        <taxon>Actinomycetota</taxon>
        <taxon>Actinomycetes</taxon>
        <taxon>Kitasatosporales</taxon>
        <taxon>Streptomycetaceae</taxon>
        <taxon>Streptomyces</taxon>
    </lineage>
</organism>
<dbReference type="InterPro" id="IPR023375">
    <property type="entry name" value="ADC_dom_sf"/>
</dbReference>
<dbReference type="RefSeq" id="WP_274043242.1">
    <property type="nucleotide sequence ID" value="NZ_JANCPR020000026.1"/>
</dbReference>
<dbReference type="EMBL" id="JANCPR020000026">
    <property type="protein sequence ID" value="MDJ1135148.1"/>
    <property type="molecule type" value="Genomic_DNA"/>
</dbReference>
<dbReference type="SUPFAM" id="SSF160104">
    <property type="entry name" value="Acetoacetate decarboxylase-like"/>
    <property type="match status" value="1"/>
</dbReference>
<name>A0ABT7A3D2_9ACTN</name>
<protein>
    <submittedName>
        <fullName evidence="1">Acetoacetate decarboxylase family protein</fullName>
    </submittedName>
</protein>
<dbReference type="InterPro" id="IPR010451">
    <property type="entry name" value="Acetoacetate_decarboxylase"/>
</dbReference>
<gene>
    <name evidence="1" type="ORF">NMN56_024945</name>
</gene>
<keyword evidence="2" id="KW-1185">Reference proteome</keyword>
<evidence type="ECO:0000313" key="1">
    <source>
        <dbReference type="EMBL" id="MDJ1135148.1"/>
    </source>
</evidence>
<evidence type="ECO:0000313" key="2">
    <source>
        <dbReference type="Proteomes" id="UP001214441"/>
    </source>
</evidence>
<comment type="caution">
    <text evidence="1">The sequence shown here is derived from an EMBL/GenBank/DDBJ whole genome shotgun (WGS) entry which is preliminary data.</text>
</comment>
<dbReference type="Gene3D" id="2.40.400.10">
    <property type="entry name" value="Acetoacetate decarboxylase-like"/>
    <property type="match status" value="1"/>
</dbReference>
<sequence>MNPEEASYPPAPWRSAGTMWAAELTAQKKLSVPRGLSILGDPRRLVVLLVRYREGAVTYDEFMVTSPARAGFRPGLWIHAIWVDSSASLAGGRHIWGVPKELARFEWDGPATRIFDHRGPIAGFRFGPSGRHTPRLPALAPGFGHHQHLMYFAGRLTGHIARQPMHLTKWSHRLPGTVAETAKRSFVIDSFHMTVPAPRTVRDRTAWSSAGVPGK</sequence>
<accession>A0ABT7A3D2</accession>
<proteinExistence type="predicted"/>
<dbReference type="Pfam" id="PF06314">
    <property type="entry name" value="ADC"/>
    <property type="match status" value="1"/>
</dbReference>
<reference evidence="1 2" key="1">
    <citation type="submission" date="2023-05" db="EMBL/GenBank/DDBJ databases">
        <title>Streptantibioticus silvisoli sp. nov., acidotolerant actinomycetes 1 from pine litter.</title>
        <authorList>
            <person name="Swiecimska M."/>
            <person name="Golinska P."/>
            <person name="Sangal V."/>
            <person name="Wachnowicz B."/>
            <person name="Goodfellow M."/>
        </authorList>
    </citation>
    <scope>NUCLEOTIDE SEQUENCE [LARGE SCALE GENOMIC DNA]</scope>
    <source>
        <strain evidence="1 2">DSM 42109</strain>
    </source>
</reference>